<dbReference type="EMBL" id="GL891306">
    <property type="protein sequence ID" value="EGO55848.1"/>
    <property type="molecule type" value="Genomic_DNA"/>
</dbReference>
<accession>F8MS54</accession>
<feature type="region of interest" description="Disordered" evidence="1">
    <location>
        <begin position="116"/>
        <end position="144"/>
    </location>
</feature>
<dbReference type="HOGENOM" id="CLU_1928170_0_0_1"/>
<keyword evidence="3" id="KW-1185">Reference proteome</keyword>
<dbReference type="Proteomes" id="UP000008065">
    <property type="component" value="Unassembled WGS sequence"/>
</dbReference>
<name>F8MS54_NEUT8</name>
<dbReference type="AlphaFoldDB" id="F8MS54"/>
<dbReference type="KEGG" id="nte:NEUTE1DRAFT112328"/>
<proteinExistence type="predicted"/>
<dbReference type="VEuPathDB" id="FungiDB:NEUTE1DRAFT_112328"/>
<dbReference type="GeneID" id="20822611"/>
<organism evidence="2 3">
    <name type="scientific">Neurospora tetrasperma (strain FGSC 2508 / ATCC MYA-4615 / P0657)</name>
    <dbReference type="NCBI Taxonomy" id="510951"/>
    <lineage>
        <taxon>Eukaryota</taxon>
        <taxon>Fungi</taxon>
        <taxon>Dikarya</taxon>
        <taxon>Ascomycota</taxon>
        <taxon>Pezizomycotina</taxon>
        <taxon>Sordariomycetes</taxon>
        <taxon>Sordariomycetidae</taxon>
        <taxon>Sordariales</taxon>
        <taxon>Sordariaceae</taxon>
        <taxon>Neurospora</taxon>
    </lineage>
</organism>
<protein>
    <submittedName>
        <fullName evidence="2">Uncharacterized protein</fullName>
    </submittedName>
</protein>
<evidence type="ECO:0000256" key="1">
    <source>
        <dbReference type="SAM" id="MobiDB-lite"/>
    </source>
</evidence>
<feature type="compositionally biased region" description="Polar residues" evidence="1">
    <location>
        <begin position="134"/>
        <end position="144"/>
    </location>
</feature>
<dbReference type="RefSeq" id="XP_009853627.1">
    <property type="nucleotide sequence ID" value="XM_009855325.1"/>
</dbReference>
<evidence type="ECO:0000313" key="2">
    <source>
        <dbReference type="EMBL" id="EGO55848.1"/>
    </source>
</evidence>
<feature type="region of interest" description="Disordered" evidence="1">
    <location>
        <begin position="45"/>
        <end position="69"/>
    </location>
</feature>
<sequence>MADAVLPCCCVPSGVSGWPFPTALGYFGNGTAESKTRMKVTMCQLADGTHSETGPRAKPPIKMRKKRRNKVLRGHVKNRLKRKRKETCLDEWTVTAVAEARNKHFKMVGDDVALEEDGWKAPPLPSSPTKSSPRQTHQENIIWV</sequence>
<evidence type="ECO:0000313" key="3">
    <source>
        <dbReference type="Proteomes" id="UP000008065"/>
    </source>
</evidence>
<reference evidence="3" key="1">
    <citation type="journal article" date="2011" name="Genetics">
        <title>Massive changes in genome architecture accompany the transition to self-fertility in the filamentous fungus Neurospora tetrasperma.</title>
        <authorList>
            <person name="Ellison C.E."/>
            <person name="Stajich J.E."/>
            <person name="Jacobson D.J."/>
            <person name="Natvig D.O."/>
            <person name="Lapidus A."/>
            <person name="Foster B."/>
            <person name="Aerts A."/>
            <person name="Riley R."/>
            <person name="Lindquist E.A."/>
            <person name="Grigoriev I.V."/>
            <person name="Taylor J.W."/>
        </authorList>
    </citation>
    <scope>NUCLEOTIDE SEQUENCE [LARGE SCALE GENOMIC DNA]</scope>
    <source>
        <strain evidence="3">FGSC 2508 / P0657</strain>
    </source>
</reference>
<feature type="compositionally biased region" description="Basic residues" evidence="1">
    <location>
        <begin position="59"/>
        <end position="69"/>
    </location>
</feature>
<gene>
    <name evidence="2" type="ORF">NEUTE1DRAFT_112328</name>
</gene>